<dbReference type="Gene3D" id="2.30.30.240">
    <property type="entry name" value="PRC-barrel domain"/>
    <property type="match status" value="2"/>
</dbReference>
<organism evidence="2 3">
    <name type="scientific">Metabacillus herbersteinensis</name>
    <dbReference type="NCBI Taxonomy" id="283816"/>
    <lineage>
        <taxon>Bacteria</taxon>
        <taxon>Bacillati</taxon>
        <taxon>Bacillota</taxon>
        <taxon>Bacilli</taxon>
        <taxon>Bacillales</taxon>
        <taxon>Bacillaceae</taxon>
        <taxon>Metabacillus</taxon>
    </lineage>
</organism>
<dbReference type="Proteomes" id="UP001589854">
    <property type="component" value="Unassembled WGS sequence"/>
</dbReference>
<evidence type="ECO:0000313" key="2">
    <source>
        <dbReference type="EMBL" id="MFC0270109.1"/>
    </source>
</evidence>
<feature type="domain" description="PRC-barrel" evidence="1">
    <location>
        <begin position="92"/>
        <end position="138"/>
    </location>
</feature>
<accession>A0ABV6G8V0</accession>
<feature type="domain" description="PRC-barrel" evidence="1">
    <location>
        <begin position="4"/>
        <end position="73"/>
    </location>
</feature>
<evidence type="ECO:0000313" key="3">
    <source>
        <dbReference type="Proteomes" id="UP001589854"/>
    </source>
</evidence>
<gene>
    <name evidence="2" type="ORF">ACFFIX_01365</name>
</gene>
<evidence type="ECO:0000259" key="1">
    <source>
        <dbReference type="Pfam" id="PF05239"/>
    </source>
</evidence>
<dbReference type="RefSeq" id="WP_378929738.1">
    <property type="nucleotide sequence ID" value="NZ_JBHLVO010000001.1"/>
</dbReference>
<dbReference type="InterPro" id="IPR011033">
    <property type="entry name" value="PRC_barrel-like_sf"/>
</dbReference>
<sequence>MRTFSKLKGLPIYSNQSAELLGYVSDLCFSHEGYVIGLKMDGKGIFKRDRFAPIEAIQAIGEHGVMISAVESLLSFQDLKTHYCYQTYEHLRFKAVLTAQGERLGLLDDVYFSEKMGTIEAYELTNGFFADLTEGKKVIKASGQPLTISKDAIVMDFRL</sequence>
<dbReference type="EMBL" id="JBHLVO010000001">
    <property type="protein sequence ID" value="MFC0270109.1"/>
    <property type="molecule type" value="Genomic_DNA"/>
</dbReference>
<name>A0ABV6G8V0_9BACI</name>
<dbReference type="Pfam" id="PF05239">
    <property type="entry name" value="PRC"/>
    <property type="match status" value="2"/>
</dbReference>
<comment type="caution">
    <text evidence="2">The sequence shown here is derived from an EMBL/GenBank/DDBJ whole genome shotgun (WGS) entry which is preliminary data.</text>
</comment>
<protein>
    <submittedName>
        <fullName evidence="2">PRC-barrel domain-containing protein</fullName>
    </submittedName>
</protein>
<keyword evidence="3" id="KW-1185">Reference proteome</keyword>
<proteinExistence type="predicted"/>
<dbReference type="SUPFAM" id="SSF50346">
    <property type="entry name" value="PRC-barrel domain"/>
    <property type="match status" value="2"/>
</dbReference>
<dbReference type="InterPro" id="IPR027275">
    <property type="entry name" value="PRC-brl_dom"/>
</dbReference>
<reference evidence="2 3" key="1">
    <citation type="submission" date="2024-09" db="EMBL/GenBank/DDBJ databases">
        <authorList>
            <person name="Sun Q."/>
            <person name="Mori K."/>
        </authorList>
    </citation>
    <scope>NUCLEOTIDE SEQUENCE [LARGE SCALE GENOMIC DNA]</scope>
    <source>
        <strain evidence="2 3">CCM 7228</strain>
    </source>
</reference>